<evidence type="ECO:0000313" key="1">
    <source>
        <dbReference type="EMBL" id="ORM89125.1"/>
    </source>
</evidence>
<dbReference type="AlphaFoldDB" id="A0A1X1EJN7"/>
<sequence length="171" mass="19448">MSDKASLGSRLETLLWQFTPEDIKKIKTNDFHNLLLEKKIVVSATTVENALKTANASISQEDRQKIKTLWDKNKNEPDRIVRLRPLLHLNLTRNQIRRALLEMPDNPINIDITTLKQAIWTSESNASAEEVAWAKNAVKQEPPGKISSPGWLISSGGRIIRSREREDCIAR</sequence>
<comment type="caution">
    <text evidence="1">The sequence shown here is derived from an EMBL/GenBank/DDBJ whole genome shotgun (WGS) entry which is preliminary data.</text>
</comment>
<dbReference type="Proteomes" id="UP000193749">
    <property type="component" value="Unassembled WGS sequence"/>
</dbReference>
<name>A0A1X1EJN7_PANCY</name>
<accession>A0A1X1EJN7</accession>
<reference evidence="1 2" key="1">
    <citation type="journal article" date="2017" name="Antonie Van Leeuwenhoek">
        <title>Phylogenomic resolution of the bacterial genus Pantoea and its relationship with Erwinia and Tatumella.</title>
        <authorList>
            <person name="Palmer M."/>
            <person name="Steenkamp E.T."/>
            <person name="Coetzee M.P."/>
            <person name="Chan W.Y."/>
            <person name="van Zyl E."/>
            <person name="De Maayer P."/>
            <person name="Coutinho T.A."/>
            <person name="Blom J."/>
            <person name="Smits T.H."/>
            <person name="Duffy B."/>
            <person name="Venter S.N."/>
        </authorList>
    </citation>
    <scope>NUCLEOTIDE SEQUENCE [LARGE SCALE GENOMIC DNA]</scope>
    <source>
        <strain evidence="1 2">LMG 2657</strain>
    </source>
</reference>
<keyword evidence="2" id="KW-1185">Reference proteome</keyword>
<organism evidence="1 2">
    <name type="scientific">Pantoea cypripedii</name>
    <name type="common">Pectobacterium cypripedii</name>
    <name type="synonym">Erwinia cypripedii</name>
    <dbReference type="NCBI Taxonomy" id="55209"/>
    <lineage>
        <taxon>Bacteria</taxon>
        <taxon>Pseudomonadati</taxon>
        <taxon>Pseudomonadota</taxon>
        <taxon>Gammaproteobacteria</taxon>
        <taxon>Enterobacterales</taxon>
        <taxon>Erwiniaceae</taxon>
        <taxon>Pantoea</taxon>
    </lineage>
</organism>
<dbReference type="STRING" id="55209.HA50_20940"/>
<proteinExistence type="predicted"/>
<dbReference type="EMBL" id="MLJI01000002">
    <property type="protein sequence ID" value="ORM89125.1"/>
    <property type="molecule type" value="Genomic_DNA"/>
</dbReference>
<gene>
    <name evidence="1" type="ORF">HA50_20940</name>
</gene>
<evidence type="ECO:0000313" key="2">
    <source>
        <dbReference type="Proteomes" id="UP000193749"/>
    </source>
</evidence>
<protein>
    <submittedName>
        <fullName evidence="1">Uncharacterized protein</fullName>
    </submittedName>
</protein>